<keyword evidence="10" id="KW-1185">Reference proteome</keyword>
<dbReference type="AlphaFoldDB" id="A0A8H6Y0G7"/>
<comment type="subcellular location">
    <subcellularLocation>
        <location evidence="1">Mitochondrion</location>
    </subcellularLocation>
</comment>
<gene>
    <name evidence="9" type="ORF">MVEN_01348400</name>
</gene>
<dbReference type="Proteomes" id="UP000620124">
    <property type="component" value="Unassembled WGS sequence"/>
</dbReference>
<dbReference type="InterPro" id="IPR013870">
    <property type="entry name" value="Ribosomal_mL54"/>
</dbReference>
<dbReference type="EMBL" id="JACAZI010000010">
    <property type="protein sequence ID" value="KAF7350432.1"/>
    <property type="molecule type" value="Genomic_DNA"/>
</dbReference>
<keyword evidence="5" id="KW-0687">Ribonucleoprotein</keyword>
<evidence type="ECO:0000256" key="4">
    <source>
        <dbReference type="ARBA" id="ARBA00023128"/>
    </source>
</evidence>
<reference evidence="9" key="1">
    <citation type="submission" date="2020-05" db="EMBL/GenBank/DDBJ databases">
        <title>Mycena genomes resolve the evolution of fungal bioluminescence.</title>
        <authorList>
            <person name="Tsai I.J."/>
        </authorList>
    </citation>
    <scope>NUCLEOTIDE SEQUENCE</scope>
    <source>
        <strain evidence="9">CCC161011</strain>
    </source>
</reference>
<keyword evidence="3 9" id="KW-0689">Ribosomal protein</keyword>
<accession>A0A8H6Y0G7</accession>
<evidence type="ECO:0000256" key="2">
    <source>
        <dbReference type="ARBA" id="ARBA00022946"/>
    </source>
</evidence>
<evidence type="ECO:0000256" key="7">
    <source>
        <dbReference type="ARBA" id="ARBA00035179"/>
    </source>
</evidence>
<evidence type="ECO:0000256" key="3">
    <source>
        <dbReference type="ARBA" id="ARBA00022980"/>
    </source>
</evidence>
<protein>
    <recommendedName>
        <fullName evidence="7">Large ribosomal subunit protein mL54</fullName>
    </recommendedName>
</protein>
<name>A0A8H6Y0G7_9AGAR</name>
<proteinExistence type="inferred from homology"/>
<dbReference type="GO" id="GO:0005762">
    <property type="term" value="C:mitochondrial large ribosomal subunit"/>
    <property type="evidence" value="ECO:0007669"/>
    <property type="project" value="TreeGrafter"/>
</dbReference>
<dbReference type="OrthoDB" id="10252718at2759"/>
<evidence type="ECO:0000313" key="10">
    <source>
        <dbReference type="Proteomes" id="UP000620124"/>
    </source>
</evidence>
<evidence type="ECO:0000256" key="5">
    <source>
        <dbReference type="ARBA" id="ARBA00023274"/>
    </source>
</evidence>
<feature type="region of interest" description="Disordered" evidence="8">
    <location>
        <begin position="81"/>
        <end position="101"/>
    </location>
</feature>
<feature type="region of interest" description="Disordered" evidence="8">
    <location>
        <begin position="23"/>
        <end position="44"/>
    </location>
</feature>
<sequence length="101" mass="10792">MSLSTILRRSSCIALGPRTRTYASNAAAKSSPKGAQKAPPQSSCAPDTVITGANYLKGQPPVLALPDEEYPAWLWTVLEERVWPDDGPGGRGRASRPEKGE</sequence>
<comment type="caution">
    <text evidence="9">The sequence shown here is derived from an EMBL/GenBank/DDBJ whole genome shotgun (WGS) entry which is preliminary data.</text>
</comment>
<comment type="similarity">
    <text evidence="6">Belongs to the mitochondrion-specific ribosomal protein mL54 family.</text>
</comment>
<dbReference type="GO" id="GO:0003735">
    <property type="term" value="F:structural constituent of ribosome"/>
    <property type="evidence" value="ECO:0007669"/>
    <property type="project" value="TreeGrafter"/>
</dbReference>
<evidence type="ECO:0000256" key="8">
    <source>
        <dbReference type="SAM" id="MobiDB-lite"/>
    </source>
</evidence>
<keyword evidence="2" id="KW-0809">Transit peptide</keyword>
<keyword evidence="4" id="KW-0496">Mitochondrion</keyword>
<organism evidence="9 10">
    <name type="scientific">Mycena venus</name>
    <dbReference type="NCBI Taxonomy" id="2733690"/>
    <lineage>
        <taxon>Eukaryota</taxon>
        <taxon>Fungi</taxon>
        <taxon>Dikarya</taxon>
        <taxon>Basidiomycota</taxon>
        <taxon>Agaricomycotina</taxon>
        <taxon>Agaricomycetes</taxon>
        <taxon>Agaricomycetidae</taxon>
        <taxon>Agaricales</taxon>
        <taxon>Marasmiineae</taxon>
        <taxon>Mycenaceae</taxon>
        <taxon>Mycena</taxon>
    </lineage>
</organism>
<dbReference type="PANTHER" id="PTHR28595">
    <property type="entry name" value="39S RIBOSOMAL PROTEIN L54, MITOCHONDRIAL"/>
    <property type="match status" value="1"/>
</dbReference>
<evidence type="ECO:0000313" key="9">
    <source>
        <dbReference type="EMBL" id="KAF7350432.1"/>
    </source>
</evidence>
<evidence type="ECO:0000256" key="1">
    <source>
        <dbReference type="ARBA" id="ARBA00004173"/>
    </source>
</evidence>
<evidence type="ECO:0000256" key="6">
    <source>
        <dbReference type="ARBA" id="ARBA00033752"/>
    </source>
</evidence>
<dbReference type="Pfam" id="PF08561">
    <property type="entry name" value="Ribosomal_L37"/>
    <property type="match status" value="1"/>
</dbReference>
<dbReference type="PANTHER" id="PTHR28595:SF1">
    <property type="entry name" value="LARGE RIBOSOMAL SUBUNIT PROTEIN ML54"/>
    <property type="match status" value="1"/>
</dbReference>